<accession>A0A4D5XFD9</accession>
<dbReference type="InterPro" id="IPR036774">
    <property type="entry name" value="ERV/ALR_sulphydryl_oxid_sf"/>
</dbReference>
<keyword evidence="2 7" id="KW-0285">Flavoprotein</keyword>
<keyword evidence="5" id="KW-1015">Disulfide bond</keyword>
<evidence type="ECO:0000256" key="6">
    <source>
        <dbReference type="ARBA" id="ARBA00048864"/>
    </source>
</evidence>
<dbReference type="Pfam" id="PF04777">
    <property type="entry name" value="Evr1_Alr"/>
    <property type="match status" value="1"/>
</dbReference>
<organism evidence="9">
    <name type="scientific">Pithovirus LCPAC102</name>
    <dbReference type="NCBI Taxonomy" id="2506587"/>
    <lineage>
        <taxon>Viruses</taxon>
        <taxon>Pithoviruses</taxon>
    </lineage>
</organism>
<protein>
    <recommendedName>
        <fullName evidence="7">Sulfhydryl oxidase</fullName>
        <ecNumber evidence="7">1.8.3.2</ecNumber>
    </recommendedName>
</protein>
<evidence type="ECO:0000256" key="3">
    <source>
        <dbReference type="ARBA" id="ARBA00022827"/>
    </source>
</evidence>
<dbReference type="EMBL" id="MK500470">
    <property type="protein sequence ID" value="QBK90228.1"/>
    <property type="molecule type" value="Genomic_DNA"/>
</dbReference>
<evidence type="ECO:0000256" key="2">
    <source>
        <dbReference type="ARBA" id="ARBA00022630"/>
    </source>
</evidence>
<gene>
    <name evidence="9" type="ORF">LCPAC102_01410</name>
</gene>
<dbReference type="PROSITE" id="PS51324">
    <property type="entry name" value="ERV_ALR"/>
    <property type="match status" value="1"/>
</dbReference>
<evidence type="ECO:0000256" key="1">
    <source>
        <dbReference type="ARBA" id="ARBA00001974"/>
    </source>
</evidence>
<dbReference type="GO" id="GO:0016972">
    <property type="term" value="F:thiol oxidase activity"/>
    <property type="evidence" value="ECO:0007669"/>
    <property type="project" value="UniProtKB-EC"/>
</dbReference>
<evidence type="ECO:0000259" key="8">
    <source>
        <dbReference type="PROSITE" id="PS51324"/>
    </source>
</evidence>
<evidence type="ECO:0000256" key="5">
    <source>
        <dbReference type="ARBA" id="ARBA00023157"/>
    </source>
</evidence>
<dbReference type="EC" id="1.8.3.2" evidence="7"/>
<feature type="domain" description="ERV/ALR sulfhydryl oxidase" evidence="8">
    <location>
        <begin position="3"/>
        <end position="108"/>
    </location>
</feature>
<dbReference type="SUPFAM" id="SSF69000">
    <property type="entry name" value="FAD-dependent thiol oxidase"/>
    <property type="match status" value="1"/>
</dbReference>
<evidence type="ECO:0000313" key="9">
    <source>
        <dbReference type="EMBL" id="QBK90228.1"/>
    </source>
</evidence>
<sequence>MEFPSESKIWGPGIWLNIHVFALGAITMDKIYQYIEYIKFIMPKLPCNECRNHAIEYIINNPLEEYINIKNEKDIYIGMFKWTWIFHNTINMRIRKNTIDYDTALYMYDDPIVCSSSCASDNTITSYSPNYN</sequence>
<evidence type="ECO:0000256" key="4">
    <source>
        <dbReference type="ARBA" id="ARBA00023002"/>
    </source>
</evidence>
<dbReference type="InterPro" id="IPR017905">
    <property type="entry name" value="ERV/ALR_sulphydryl_oxidase"/>
</dbReference>
<comment type="catalytic activity">
    <reaction evidence="6 7">
        <text>2 R'C(R)SH + O2 = R'C(R)S-S(R)CR' + H2O2</text>
        <dbReference type="Rhea" id="RHEA:17357"/>
        <dbReference type="ChEBI" id="CHEBI:15379"/>
        <dbReference type="ChEBI" id="CHEBI:16240"/>
        <dbReference type="ChEBI" id="CHEBI:16520"/>
        <dbReference type="ChEBI" id="CHEBI:17412"/>
        <dbReference type="EC" id="1.8.3.2"/>
    </reaction>
</comment>
<proteinExistence type="predicted"/>
<dbReference type="Gene3D" id="1.20.120.310">
    <property type="entry name" value="ERV/ALR sulfhydryl oxidase domain"/>
    <property type="match status" value="1"/>
</dbReference>
<name>A0A4D5XFD9_9VIRU</name>
<evidence type="ECO:0000256" key="7">
    <source>
        <dbReference type="RuleBase" id="RU371123"/>
    </source>
</evidence>
<keyword evidence="4 7" id="KW-0560">Oxidoreductase</keyword>
<comment type="cofactor">
    <cofactor evidence="1 7">
        <name>FAD</name>
        <dbReference type="ChEBI" id="CHEBI:57692"/>
    </cofactor>
</comment>
<reference evidence="9" key="1">
    <citation type="journal article" date="2019" name="MBio">
        <title>Virus Genomes from Deep Sea Sediments Expand the Ocean Megavirome and Support Independent Origins of Viral Gigantism.</title>
        <authorList>
            <person name="Backstrom D."/>
            <person name="Yutin N."/>
            <person name="Jorgensen S.L."/>
            <person name="Dharamshi J."/>
            <person name="Homa F."/>
            <person name="Zaremba-Niedwiedzka K."/>
            <person name="Spang A."/>
            <person name="Wolf Y.I."/>
            <person name="Koonin E.V."/>
            <person name="Ettema T.J."/>
        </authorList>
    </citation>
    <scope>NUCLEOTIDE SEQUENCE</scope>
</reference>
<keyword evidence="3 7" id="KW-0274">FAD</keyword>